<keyword evidence="1" id="KW-0732">Signal</keyword>
<sequence>MSLFLLLAALLQLLVLQVHARKSYFIYNPRHPEVRLRQTTTDLLPTCNSLFNSIKNTCEAVEGVDKLDTQYGAYCEGIGYRWYTQNPSLIDTLAFNPANGLSSGIGGSPTIDWVLLNVTFTSPNGGWGGTNVARCKPRAKDEPELSCSTPSDLDPEQKHLGAPVLYCDEVEGTGEDRSFGP</sequence>
<evidence type="ECO:0000313" key="3">
    <source>
        <dbReference type="Proteomes" id="UP001175000"/>
    </source>
</evidence>
<comment type="caution">
    <text evidence="2">The sequence shown here is derived from an EMBL/GenBank/DDBJ whole genome shotgun (WGS) entry which is preliminary data.</text>
</comment>
<evidence type="ECO:0000313" key="2">
    <source>
        <dbReference type="EMBL" id="KAK0624189.1"/>
    </source>
</evidence>
<organism evidence="2 3">
    <name type="scientific">Immersiella caudata</name>
    <dbReference type="NCBI Taxonomy" id="314043"/>
    <lineage>
        <taxon>Eukaryota</taxon>
        <taxon>Fungi</taxon>
        <taxon>Dikarya</taxon>
        <taxon>Ascomycota</taxon>
        <taxon>Pezizomycotina</taxon>
        <taxon>Sordariomycetes</taxon>
        <taxon>Sordariomycetidae</taxon>
        <taxon>Sordariales</taxon>
        <taxon>Lasiosphaeriaceae</taxon>
        <taxon>Immersiella</taxon>
    </lineage>
</organism>
<proteinExistence type="predicted"/>
<protein>
    <submittedName>
        <fullName evidence="2">Uncharacterized protein</fullName>
    </submittedName>
</protein>
<keyword evidence="3" id="KW-1185">Reference proteome</keyword>
<evidence type="ECO:0000256" key="1">
    <source>
        <dbReference type="SAM" id="SignalP"/>
    </source>
</evidence>
<gene>
    <name evidence="2" type="ORF">B0T14DRAFT_495515</name>
</gene>
<dbReference type="AlphaFoldDB" id="A0AA39WYW3"/>
<feature type="chain" id="PRO_5041258900" evidence="1">
    <location>
        <begin position="21"/>
        <end position="181"/>
    </location>
</feature>
<reference evidence="2" key="1">
    <citation type="submission" date="2023-06" db="EMBL/GenBank/DDBJ databases">
        <title>Genome-scale phylogeny and comparative genomics of the fungal order Sordariales.</title>
        <authorList>
            <consortium name="Lawrence Berkeley National Laboratory"/>
            <person name="Hensen N."/>
            <person name="Bonometti L."/>
            <person name="Westerberg I."/>
            <person name="Brannstrom I.O."/>
            <person name="Guillou S."/>
            <person name="Cros-Aarteil S."/>
            <person name="Calhoun S."/>
            <person name="Haridas S."/>
            <person name="Kuo A."/>
            <person name="Mondo S."/>
            <person name="Pangilinan J."/>
            <person name="Riley R."/>
            <person name="Labutti K."/>
            <person name="Andreopoulos B."/>
            <person name="Lipzen A."/>
            <person name="Chen C."/>
            <person name="Yanf M."/>
            <person name="Daum C."/>
            <person name="Ng V."/>
            <person name="Clum A."/>
            <person name="Steindorff A."/>
            <person name="Ohm R."/>
            <person name="Martin F."/>
            <person name="Silar P."/>
            <person name="Natvig D."/>
            <person name="Lalanne C."/>
            <person name="Gautier V."/>
            <person name="Ament-Velasquez S.L."/>
            <person name="Kruys A."/>
            <person name="Hutchinson M.I."/>
            <person name="Powell A.J."/>
            <person name="Barry K."/>
            <person name="Miller A.N."/>
            <person name="Grigoriev I.V."/>
            <person name="Debuchy R."/>
            <person name="Gladieux P."/>
            <person name="Thoren M.H."/>
            <person name="Johannesson H."/>
        </authorList>
    </citation>
    <scope>NUCLEOTIDE SEQUENCE</scope>
    <source>
        <strain evidence="2">CBS 606.72</strain>
    </source>
</reference>
<dbReference type="EMBL" id="JAULSU010000003">
    <property type="protein sequence ID" value="KAK0624189.1"/>
    <property type="molecule type" value="Genomic_DNA"/>
</dbReference>
<feature type="signal peptide" evidence="1">
    <location>
        <begin position="1"/>
        <end position="20"/>
    </location>
</feature>
<dbReference type="Proteomes" id="UP001175000">
    <property type="component" value="Unassembled WGS sequence"/>
</dbReference>
<accession>A0AA39WYW3</accession>
<name>A0AA39WYW3_9PEZI</name>